<keyword evidence="1 2" id="KW-0378">Hydrolase</keyword>
<reference evidence="2 3" key="1">
    <citation type="submission" date="2023-05" db="EMBL/GenBank/DDBJ databases">
        <title>Genome sequence of Pinibacter sp. MAH-24.</title>
        <authorList>
            <person name="Huq M.A."/>
        </authorList>
    </citation>
    <scope>NUCLEOTIDE SEQUENCE [LARGE SCALE GENOMIC DNA]</scope>
    <source>
        <strain evidence="2 3">MAH-24</strain>
    </source>
</reference>
<dbReference type="CDD" id="cd06460">
    <property type="entry name" value="M32_Taq"/>
    <property type="match status" value="1"/>
</dbReference>
<keyword evidence="1" id="KW-0479">Metal-binding</keyword>
<dbReference type="Proteomes" id="UP001226434">
    <property type="component" value="Unassembled WGS sequence"/>
</dbReference>
<dbReference type="GO" id="GO:0004180">
    <property type="term" value="F:carboxypeptidase activity"/>
    <property type="evidence" value="ECO:0007669"/>
    <property type="project" value="UniProtKB-KW"/>
</dbReference>
<comment type="function">
    <text evidence="1">Broad specificity carboxypetidase that releases amino acids sequentially from the C-terminus, including neutral, aromatic, polar and basic residues.</text>
</comment>
<accession>A0ABT6RIN1</accession>
<keyword evidence="1 2" id="KW-0121">Carboxypeptidase</keyword>
<comment type="caution">
    <text evidence="2">The sequence shown here is derived from an EMBL/GenBank/DDBJ whole genome shotgun (WGS) entry which is preliminary data.</text>
</comment>
<dbReference type="PIRSF" id="PIRSF006615">
    <property type="entry name" value="Zn_crbxpep_Taq"/>
    <property type="match status" value="1"/>
</dbReference>
<evidence type="ECO:0000313" key="2">
    <source>
        <dbReference type="EMBL" id="MDI3322245.1"/>
    </source>
</evidence>
<dbReference type="Gene3D" id="1.10.1370.30">
    <property type="match status" value="1"/>
</dbReference>
<keyword evidence="1" id="KW-0645">Protease</keyword>
<gene>
    <name evidence="2" type="ORF">QJ048_20820</name>
</gene>
<comment type="similarity">
    <text evidence="1">Belongs to the peptidase M32 family.</text>
</comment>
<dbReference type="PANTHER" id="PTHR34217:SF1">
    <property type="entry name" value="CARBOXYPEPTIDASE 1"/>
    <property type="match status" value="1"/>
</dbReference>
<dbReference type="InterPro" id="IPR001333">
    <property type="entry name" value="Peptidase_M32_Taq"/>
</dbReference>
<sequence>MASLYDDYREKLQQIADVRYSLAVLQWDQETYMPAKSAATRARQIATLSEVAHNMQTDSTLDTLLGKLQEDKNLSEDERKNIELSLYDINQQKKLPGSFVRQMSEAISQSYQFWLDARKQNNFRLFEESLSKLVDLKKKEANYLGYEGHLYNALLNQYERGATVSMIDPVFNNIRQPLKELIDEVGNKPQVDDHFLQQHFDKSQQWKFSMQLLKEMQFDFDAGRQDISEHPFTTNFSSEDVRLTTRIDEKDISNMTWSCIHELGHGLYEQGLPAKEYGLPLGEYASLSIHESQSRLWENNVGRSISFCKYMFPLLKSYFPTEMQKVSVDQFYRSINKVQPSLIRTEADELTYHFHVIIRYELEKKLMENSITVKDIPAYWNEQYKKYLGVDVPDDKRGCLQDVHWSHGSFGYFPTYSLGSLYAAQFFNTALSQIKDLQSEIVAGNFAPLLQWLRTNIHQYGRKFTSEQLCERVTGEPLNIDHFMKYAREKYAGIYTQ</sequence>
<dbReference type="RefSeq" id="WP_282336363.1">
    <property type="nucleotide sequence ID" value="NZ_JASBRG010000007.1"/>
</dbReference>
<evidence type="ECO:0000256" key="1">
    <source>
        <dbReference type="PIRNR" id="PIRNR006615"/>
    </source>
</evidence>
<comment type="catalytic activity">
    <reaction evidence="1">
        <text>Release of a C-terminal amino acid with broad specificity, except for -Pro.</text>
        <dbReference type="EC" id="3.4.17.19"/>
    </reaction>
</comment>
<keyword evidence="1" id="KW-0482">Metalloprotease</keyword>
<dbReference type="PRINTS" id="PR00998">
    <property type="entry name" value="CRBOXYPTASET"/>
</dbReference>
<protein>
    <recommendedName>
        <fullName evidence="1">Metal-dependent carboxypeptidase</fullName>
        <ecNumber evidence="1">3.4.17.19</ecNumber>
    </recommendedName>
</protein>
<organism evidence="2 3">
    <name type="scientific">Pinibacter soli</name>
    <dbReference type="NCBI Taxonomy" id="3044211"/>
    <lineage>
        <taxon>Bacteria</taxon>
        <taxon>Pseudomonadati</taxon>
        <taxon>Bacteroidota</taxon>
        <taxon>Chitinophagia</taxon>
        <taxon>Chitinophagales</taxon>
        <taxon>Chitinophagaceae</taxon>
        <taxon>Pinibacter</taxon>
    </lineage>
</organism>
<keyword evidence="3" id="KW-1185">Reference proteome</keyword>
<proteinExistence type="inferred from homology"/>
<dbReference type="EC" id="3.4.17.19" evidence="1"/>
<dbReference type="PANTHER" id="PTHR34217">
    <property type="entry name" value="METAL-DEPENDENT CARBOXYPEPTIDASE"/>
    <property type="match status" value="1"/>
</dbReference>
<name>A0ABT6RIN1_9BACT</name>
<evidence type="ECO:0000313" key="3">
    <source>
        <dbReference type="Proteomes" id="UP001226434"/>
    </source>
</evidence>
<dbReference type="SUPFAM" id="SSF55486">
    <property type="entry name" value="Metalloproteases ('zincins'), catalytic domain"/>
    <property type="match status" value="1"/>
</dbReference>
<dbReference type="EMBL" id="JASBRG010000007">
    <property type="protein sequence ID" value="MDI3322245.1"/>
    <property type="molecule type" value="Genomic_DNA"/>
</dbReference>
<dbReference type="PROSITE" id="PS52034">
    <property type="entry name" value="PEPTIDASE_M32"/>
    <property type="match status" value="1"/>
</dbReference>
<dbReference type="Pfam" id="PF02074">
    <property type="entry name" value="Peptidase_M32"/>
    <property type="match status" value="1"/>
</dbReference>